<organism evidence="1 2">
    <name type="scientific">Saezia sanguinis</name>
    <dbReference type="NCBI Taxonomy" id="1965230"/>
    <lineage>
        <taxon>Bacteria</taxon>
        <taxon>Pseudomonadati</taxon>
        <taxon>Pseudomonadota</taxon>
        <taxon>Betaproteobacteria</taxon>
        <taxon>Burkholderiales</taxon>
        <taxon>Saeziaceae</taxon>
        <taxon>Saezia</taxon>
    </lineage>
</organism>
<proteinExistence type="predicted"/>
<dbReference type="RefSeq" id="WP_126979391.1">
    <property type="nucleotide sequence ID" value="NZ_PQSP01000002.1"/>
</dbReference>
<evidence type="ECO:0008006" key="3">
    <source>
        <dbReference type="Google" id="ProtNLM"/>
    </source>
</evidence>
<evidence type="ECO:0000313" key="2">
    <source>
        <dbReference type="Proteomes" id="UP000286947"/>
    </source>
</evidence>
<protein>
    <recommendedName>
        <fullName evidence="3">InsA N-terminal domain-containing protein</fullName>
    </recommendedName>
</protein>
<sequence length="292" mass="34367">MKKSTIHYYHLLPEELHQQADALIDYLTYFPYEPPTACYYCGSRRFHVNSLSQSGIYYYRCSSCDKGFNRLTGTPFVLAWHNDKWGEFAYWRLSGLSLYKVAQKIGLSEAATKLRDQKVLLMMKAQTPALYQWWVSHQGRMTRSVSPLVKAQKKAFKSWLAQTLTQQKRVCPTCQNICKKISSPSLHSDRPQFFCGRCRKAFNPLAGTPFYRMGFIEKWKPYFDLMVEGISQAQAAKILRLSKRTLIKWERNFLKQMQRMELNALTQWIMWQKSRRYLEAIKEGKAKKRAHL</sequence>
<gene>
    <name evidence="1" type="ORF">CUZ56_01340</name>
</gene>
<name>A0A433SF87_9BURK</name>
<dbReference type="Proteomes" id="UP000286947">
    <property type="component" value="Unassembled WGS sequence"/>
</dbReference>
<accession>A0A433SF87</accession>
<dbReference type="AlphaFoldDB" id="A0A433SF87"/>
<dbReference type="EMBL" id="PQSP01000002">
    <property type="protein sequence ID" value="RUS67395.1"/>
    <property type="molecule type" value="Genomic_DNA"/>
</dbReference>
<dbReference type="OrthoDB" id="8964415at2"/>
<comment type="caution">
    <text evidence="1">The sequence shown here is derived from an EMBL/GenBank/DDBJ whole genome shotgun (WGS) entry which is preliminary data.</text>
</comment>
<reference evidence="1 2" key="1">
    <citation type="submission" date="2018-01" db="EMBL/GenBank/DDBJ databases">
        <title>Saezia sanguinis gen. nov., sp. nov., in the order Burkholderiales isolated from human blood.</title>
        <authorList>
            <person name="Medina-Pascual M.J."/>
            <person name="Valdezate S."/>
            <person name="Monzon S."/>
            <person name="Cuesta I."/>
            <person name="Carrasco G."/>
            <person name="Villalon P."/>
            <person name="Saez-Nieto J.A."/>
        </authorList>
    </citation>
    <scope>NUCLEOTIDE SEQUENCE [LARGE SCALE GENOMIC DNA]</scope>
    <source>
        <strain evidence="1 2">CNM695-12</strain>
    </source>
</reference>
<keyword evidence="2" id="KW-1185">Reference proteome</keyword>
<evidence type="ECO:0000313" key="1">
    <source>
        <dbReference type="EMBL" id="RUS67395.1"/>
    </source>
</evidence>